<comment type="function">
    <text evidence="6">The production of the second messenger molecules diacylglycerol (DAG) and inositol 1,4,5-trisphosphate (IP3) is mediated by activated phosphatidylinositol-specific phospholipase C enzymes.</text>
</comment>
<evidence type="ECO:0000256" key="2">
    <source>
        <dbReference type="ARBA" id="ARBA00022801"/>
    </source>
</evidence>
<keyword evidence="2 7" id="KW-0378">Hydrolase</keyword>
<keyword evidence="3 7" id="KW-0442">Lipid degradation</keyword>
<feature type="domain" description="PI-PLC Y-box" evidence="10">
    <location>
        <begin position="406"/>
        <end position="519"/>
    </location>
</feature>
<dbReference type="SMART" id="SM00149">
    <property type="entry name" value="PLCYc"/>
    <property type="match status" value="1"/>
</dbReference>
<dbReference type="InterPro" id="IPR056584">
    <property type="entry name" value="EF-hand_15"/>
</dbReference>
<evidence type="ECO:0000259" key="10">
    <source>
        <dbReference type="PROSITE" id="PS50008"/>
    </source>
</evidence>
<name>A0A2H2ZTT1_TRIPA</name>
<reference evidence="11 12" key="1">
    <citation type="journal article" date="2015" name="Genome Announc.">
        <title>Genome sequence and annotation of Trichoderma parareesei, the ancestor of the cellulase producer Trichoderma reesei.</title>
        <authorList>
            <person name="Yang D."/>
            <person name="Pomraning K."/>
            <person name="Kopchinskiy A."/>
            <person name="Karimi Aghcheh R."/>
            <person name="Atanasova L."/>
            <person name="Chenthamara K."/>
            <person name="Baker S.E."/>
            <person name="Zhang R."/>
            <person name="Shen Q."/>
            <person name="Freitag M."/>
            <person name="Kubicek C.P."/>
            <person name="Druzhinina I.S."/>
        </authorList>
    </citation>
    <scope>NUCLEOTIDE SEQUENCE [LARGE SCALE GENOMIC DNA]</scope>
    <source>
        <strain evidence="11 12">CBS 125925</strain>
    </source>
</reference>
<evidence type="ECO:0000313" key="11">
    <source>
        <dbReference type="EMBL" id="OTA06520.1"/>
    </source>
</evidence>
<dbReference type="AlphaFoldDB" id="A0A2H2ZTT1"/>
<dbReference type="Gene3D" id="2.60.40.150">
    <property type="entry name" value="C2 domain"/>
    <property type="match status" value="1"/>
</dbReference>
<evidence type="ECO:0000256" key="7">
    <source>
        <dbReference type="RuleBase" id="RU361133"/>
    </source>
</evidence>
<comment type="caution">
    <text evidence="11">The sequence shown here is derived from an EMBL/GenBank/DDBJ whole genome shotgun (WGS) entry which is preliminary data.</text>
</comment>
<organism evidence="11 12">
    <name type="scientific">Trichoderma parareesei</name>
    <name type="common">Filamentous fungus</name>
    <dbReference type="NCBI Taxonomy" id="858221"/>
    <lineage>
        <taxon>Eukaryota</taxon>
        <taxon>Fungi</taxon>
        <taxon>Dikarya</taxon>
        <taxon>Ascomycota</taxon>
        <taxon>Pezizomycotina</taxon>
        <taxon>Sordariomycetes</taxon>
        <taxon>Hypocreomycetidae</taxon>
        <taxon>Hypocreales</taxon>
        <taxon>Hypocreaceae</taxon>
        <taxon>Trichoderma</taxon>
    </lineage>
</organism>
<dbReference type="GO" id="GO:0004435">
    <property type="term" value="F:phosphatidylinositol-4,5-bisphosphate phospholipase C activity"/>
    <property type="evidence" value="ECO:0007669"/>
    <property type="project" value="UniProtKB-EC"/>
</dbReference>
<dbReference type="SUPFAM" id="SSF51695">
    <property type="entry name" value="PLC-like phosphodiesterases"/>
    <property type="match status" value="1"/>
</dbReference>
<evidence type="ECO:0000256" key="5">
    <source>
        <dbReference type="ARBA" id="ARBA00023224"/>
    </source>
</evidence>
<evidence type="ECO:0000256" key="8">
    <source>
        <dbReference type="SAM" id="MobiDB-lite"/>
    </source>
</evidence>
<dbReference type="Proteomes" id="UP000219286">
    <property type="component" value="Unassembled WGS sequence"/>
</dbReference>
<dbReference type="PROSITE" id="PS50004">
    <property type="entry name" value="C2"/>
    <property type="match status" value="1"/>
</dbReference>
<proteinExistence type="predicted"/>
<dbReference type="InterPro" id="IPR000909">
    <property type="entry name" value="PLipase_C_PInositol-sp_X_dom"/>
</dbReference>
<feature type="region of interest" description="Disordered" evidence="8">
    <location>
        <begin position="178"/>
        <end position="227"/>
    </location>
</feature>
<dbReference type="FunFam" id="3.20.20.190:FF:000039">
    <property type="entry name" value="Phosphoinositide phospholipase C"/>
    <property type="match status" value="1"/>
</dbReference>
<feature type="domain" description="C2" evidence="9">
    <location>
        <begin position="524"/>
        <end position="664"/>
    </location>
</feature>
<protein>
    <recommendedName>
        <fullName evidence="7">Phosphoinositide phospholipase C</fullName>
        <ecNumber evidence="7">3.1.4.11</ecNumber>
    </recommendedName>
</protein>
<dbReference type="Gene3D" id="3.20.20.190">
    <property type="entry name" value="Phosphatidylinositol (PI) phosphodiesterase"/>
    <property type="match status" value="2"/>
</dbReference>
<dbReference type="SMART" id="SM00148">
    <property type="entry name" value="PLCXc"/>
    <property type="match status" value="1"/>
</dbReference>
<sequence>MASDQDQPANASLQSGGGSIPAQRSLQSLSTTTLAYLKRLFDSHATPEGKWTPEQIRVFIQKVQGGSNSSSSDDVVLAKVLGTTTPDAAAAAAAADAAKVEELNLDGFLAYMTSPHSSAILPVLNEDLSWPLASYFISSSHNTYLTGNQLSSDSTTGAYTNVLLRGCRCVEIDVWDGDESDAESSDSSSSSESETSDDEAAAKKAALKEKKKKKEKKDKKDKKAGWSEQLRSKMDKINISKKVDKIQEKATEKVAELQEAMTTSSKTDSTAAVVEPRVLHGYTLTKDIRFRDVCEAIRESAFVASEMPLIVSLEVHCSPQQQLIMVDIMKQVWDGLLVSDPDSAIESLPSPEELRRKILIKVKYVPPGTPLDKVDTVSSEQQQQQQQISAGGGGPPPKPAKTIQELARMAIYTQGVTFKGWTQPEASMPTHIFSISEKKFIDYHEKQWATLFNHNKHYLLRAYPAGLRIGSSNLNPAIFWGGGAQIVALNWQETDEGMMLNEGMFTGTGGYVLKPEGYRSKLTLKEDISTPSPITIARKTVSLAFTFLSAQNLPLPPDEKSAKGFKPYVKVELHVEASKNSHAESDGHVHDSEYKVRTKTHKGCDLDLAGERLEFKAIPGLVEELTFVRFTVRDDEFGRDDLAAWACVKLDRLGQGYRFVHLRNTKGEATDGAILVKVEKLVV</sequence>
<keyword evidence="12" id="KW-1185">Reference proteome</keyword>
<accession>A0A2H2ZTT1</accession>
<feature type="region of interest" description="Disordered" evidence="8">
    <location>
        <begin position="371"/>
        <end position="400"/>
    </location>
</feature>
<gene>
    <name evidence="11" type="ORF">A9Z42_0072630</name>
</gene>
<evidence type="ECO:0000256" key="3">
    <source>
        <dbReference type="ARBA" id="ARBA00022963"/>
    </source>
</evidence>
<dbReference type="GO" id="GO:0051209">
    <property type="term" value="P:release of sequestered calcium ion into cytosol"/>
    <property type="evidence" value="ECO:0007669"/>
    <property type="project" value="TreeGrafter"/>
</dbReference>
<dbReference type="PANTHER" id="PTHR10336">
    <property type="entry name" value="PHOSPHOINOSITIDE-SPECIFIC PHOSPHOLIPASE C FAMILY PROTEIN"/>
    <property type="match status" value="1"/>
</dbReference>
<dbReference type="GO" id="GO:0016042">
    <property type="term" value="P:lipid catabolic process"/>
    <property type="evidence" value="ECO:0007669"/>
    <property type="project" value="UniProtKB-KW"/>
</dbReference>
<dbReference type="CDD" id="cd08598">
    <property type="entry name" value="PI-PLC1c_yeast"/>
    <property type="match status" value="1"/>
</dbReference>
<dbReference type="Pfam" id="PF00388">
    <property type="entry name" value="PI-PLC-X"/>
    <property type="match status" value="1"/>
</dbReference>
<keyword evidence="4 7" id="KW-0443">Lipid metabolism</keyword>
<feature type="compositionally biased region" description="Polar residues" evidence="8">
    <location>
        <begin position="1"/>
        <end position="14"/>
    </location>
</feature>
<keyword evidence="5" id="KW-0807">Transducer</keyword>
<dbReference type="SUPFAM" id="SSF49562">
    <property type="entry name" value="C2 domain (Calcium/lipid-binding domain, CaLB)"/>
    <property type="match status" value="1"/>
</dbReference>
<dbReference type="PROSITE" id="PS50007">
    <property type="entry name" value="PIPLC_X_DOMAIN"/>
    <property type="match status" value="1"/>
</dbReference>
<dbReference type="InterPro" id="IPR001711">
    <property type="entry name" value="PLipase_C_Pinositol-sp_Y"/>
</dbReference>
<dbReference type="EMBL" id="LFMI01000691">
    <property type="protein sequence ID" value="OTA06520.1"/>
    <property type="molecule type" value="Genomic_DNA"/>
</dbReference>
<dbReference type="EC" id="3.1.4.11" evidence="7"/>
<evidence type="ECO:0000259" key="9">
    <source>
        <dbReference type="PROSITE" id="PS50004"/>
    </source>
</evidence>
<evidence type="ECO:0000256" key="1">
    <source>
        <dbReference type="ARBA" id="ARBA00001195"/>
    </source>
</evidence>
<dbReference type="Pfam" id="PF23617">
    <property type="entry name" value="EF-hand_15"/>
    <property type="match status" value="1"/>
</dbReference>
<feature type="compositionally biased region" description="Basic residues" evidence="8">
    <location>
        <begin position="209"/>
        <end position="220"/>
    </location>
</feature>
<comment type="catalytic activity">
    <reaction evidence="1 7">
        <text>a 1,2-diacyl-sn-glycero-3-phospho-(1D-myo-inositol-4,5-bisphosphate) + H2O = 1D-myo-inositol 1,4,5-trisphosphate + a 1,2-diacyl-sn-glycerol + H(+)</text>
        <dbReference type="Rhea" id="RHEA:33179"/>
        <dbReference type="ChEBI" id="CHEBI:15377"/>
        <dbReference type="ChEBI" id="CHEBI:15378"/>
        <dbReference type="ChEBI" id="CHEBI:17815"/>
        <dbReference type="ChEBI" id="CHEBI:58456"/>
        <dbReference type="ChEBI" id="CHEBI:203600"/>
        <dbReference type="EC" id="3.1.4.11"/>
    </reaction>
</comment>
<evidence type="ECO:0000256" key="6">
    <source>
        <dbReference type="ARBA" id="ARBA00059664"/>
    </source>
</evidence>
<dbReference type="InterPro" id="IPR000008">
    <property type="entry name" value="C2_dom"/>
</dbReference>
<evidence type="ECO:0000313" key="12">
    <source>
        <dbReference type="Proteomes" id="UP000219286"/>
    </source>
</evidence>
<dbReference type="CDD" id="cd00275">
    <property type="entry name" value="C2_PLC_like"/>
    <property type="match status" value="1"/>
</dbReference>
<dbReference type="PRINTS" id="PR00390">
    <property type="entry name" value="PHPHLIPASEC"/>
</dbReference>
<evidence type="ECO:0000256" key="4">
    <source>
        <dbReference type="ARBA" id="ARBA00023098"/>
    </source>
</evidence>
<dbReference type="Pfam" id="PF00387">
    <property type="entry name" value="PI-PLC-Y"/>
    <property type="match status" value="1"/>
</dbReference>
<dbReference type="InterPro" id="IPR017946">
    <property type="entry name" value="PLC-like_Pdiesterase_TIM-brl"/>
</dbReference>
<feature type="region of interest" description="Disordered" evidence="8">
    <location>
        <begin position="1"/>
        <end position="24"/>
    </location>
</feature>
<dbReference type="OrthoDB" id="269822at2759"/>
<dbReference type="GO" id="GO:0048015">
    <property type="term" value="P:phosphatidylinositol-mediated signaling"/>
    <property type="evidence" value="ECO:0007669"/>
    <property type="project" value="TreeGrafter"/>
</dbReference>
<dbReference type="FunFam" id="3.20.20.190:FF:000060">
    <property type="entry name" value="Phosphoinositide phospholipase C"/>
    <property type="match status" value="1"/>
</dbReference>
<dbReference type="PROSITE" id="PS50008">
    <property type="entry name" value="PIPLC_Y_DOMAIN"/>
    <property type="match status" value="1"/>
</dbReference>
<dbReference type="SMART" id="SM00239">
    <property type="entry name" value="C2"/>
    <property type="match status" value="1"/>
</dbReference>
<dbReference type="PANTHER" id="PTHR10336:SF82">
    <property type="entry name" value="PHOSPHOINOSITIDE PHOSPHOLIPASE C"/>
    <property type="match status" value="1"/>
</dbReference>
<dbReference type="InterPro" id="IPR001192">
    <property type="entry name" value="PI-PLC_fam"/>
</dbReference>
<dbReference type="InterPro" id="IPR035892">
    <property type="entry name" value="C2_domain_sf"/>
</dbReference>